<feature type="region of interest" description="Disordered" evidence="1">
    <location>
        <begin position="196"/>
        <end position="217"/>
    </location>
</feature>
<sequence length="337" mass="37467">MRDLIQSDSVYLLGVNVFRKVGKIRQKIQGVLGKGAAFLHHREVEDGPSEEMGPEDLGLTDGSCVVLRHPSWSREIALFPPRDDLNLHSRFLPNELKLGRSSVDPNLECPPCPVGTADDVGLGIFGEGLQSRGGRQTSGCEGEEYQPPISVMEVSPNESRRSLRPLPHRREDRGHVLGYNLSECRVVLTRLPEEVGHRTEMQPGSSGGRGTTGGRNYQVQYSGPVSSEEEEDLEALFVKVKRVRKEKKSSTGAGETERSANQAGGSGRVMAEGKTRIKARSKKWFRRRCPCGHVFIAMDRWRYHLKNCNGGSCNPGRCHLIGCQGNPNPEVDYRRRR</sequence>
<dbReference type="AlphaFoldDB" id="A0A226DSZ4"/>
<gene>
    <name evidence="2" type="ORF">Fcan01_17020</name>
</gene>
<organism evidence="2 3">
    <name type="scientific">Folsomia candida</name>
    <name type="common">Springtail</name>
    <dbReference type="NCBI Taxonomy" id="158441"/>
    <lineage>
        <taxon>Eukaryota</taxon>
        <taxon>Metazoa</taxon>
        <taxon>Ecdysozoa</taxon>
        <taxon>Arthropoda</taxon>
        <taxon>Hexapoda</taxon>
        <taxon>Collembola</taxon>
        <taxon>Entomobryomorpha</taxon>
        <taxon>Isotomoidea</taxon>
        <taxon>Isotomidae</taxon>
        <taxon>Proisotominae</taxon>
        <taxon>Folsomia</taxon>
    </lineage>
</organism>
<keyword evidence="3" id="KW-1185">Reference proteome</keyword>
<dbReference type="Proteomes" id="UP000198287">
    <property type="component" value="Unassembled WGS sequence"/>
</dbReference>
<evidence type="ECO:0000313" key="2">
    <source>
        <dbReference type="EMBL" id="OXA47954.1"/>
    </source>
</evidence>
<dbReference type="EMBL" id="LNIX01000012">
    <property type="protein sequence ID" value="OXA47954.1"/>
    <property type="molecule type" value="Genomic_DNA"/>
</dbReference>
<name>A0A226DSZ4_FOLCA</name>
<proteinExistence type="predicted"/>
<evidence type="ECO:0000256" key="1">
    <source>
        <dbReference type="SAM" id="MobiDB-lite"/>
    </source>
</evidence>
<reference evidence="2 3" key="1">
    <citation type="submission" date="2015-12" db="EMBL/GenBank/DDBJ databases">
        <title>The genome of Folsomia candida.</title>
        <authorList>
            <person name="Faddeeva A."/>
            <person name="Derks M.F."/>
            <person name="Anvar Y."/>
            <person name="Smit S."/>
            <person name="Van Straalen N."/>
            <person name="Roelofs D."/>
        </authorList>
    </citation>
    <scope>NUCLEOTIDE SEQUENCE [LARGE SCALE GENOMIC DNA]</scope>
    <source>
        <strain evidence="2 3">VU population</strain>
        <tissue evidence="2">Whole body</tissue>
    </source>
</reference>
<accession>A0A226DSZ4</accession>
<feature type="region of interest" description="Disordered" evidence="1">
    <location>
        <begin position="244"/>
        <end position="274"/>
    </location>
</feature>
<comment type="caution">
    <text evidence="2">The sequence shown here is derived from an EMBL/GenBank/DDBJ whole genome shotgun (WGS) entry which is preliminary data.</text>
</comment>
<evidence type="ECO:0000313" key="3">
    <source>
        <dbReference type="Proteomes" id="UP000198287"/>
    </source>
</evidence>
<protein>
    <submittedName>
        <fullName evidence="2">Uncharacterized protein</fullName>
    </submittedName>
</protein>